<keyword evidence="5" id="KW-1185">Reference proteome</keyword>
<dbReference type="AlphaFoldDB" id="A0A6H0XKY7"/>
<feature type="repeat" description="ANK" evidence="2">
    <location>
        <begin position="642"/>
        <end position="674"/>
    </location>
</feature>
<evidence type="ECO:0000256" key="2">
    <source>
        <dbReference type="PROSITE-ProRule" id="PRU00023"/>
    </source>
</evidence>
<dbReference type="InterPro" id="IPR027417">
    <property type="entry name" value="P-loop_NTPase"/>
</dbReference>
<evidence type="ECO:0000259" key="3">
    <source>
        <dbReference type="PROSITE" id="PS50837"/>
    </source>
</evidence>
<sequence length="885" mass="97246">MDPWSAGGALLEAIKICHSLMQYYQDVRDATKELKRTFDRIESLSEVLISISNKVTALALDDSVTRPAFKQFAEDLTALKKRAKKIRSSPETPSTLKDKARRVLDVTCYPLSKGTLGKLQDCVDRCERDLALALKPLELQVSHQHGRSLEDISSSIKHLQISQEEQGDAILGAFSNIEDLITAQLARLHDSSSVSHNAAKYERLRTEYEPVDPYVDHNRVRSGSFLEESGRWFLESAEYQKWKLGDLDTRLSVYGAVGCCKTSLCSTIIEDLRSSTHNAAAANVFFYITWQHGRYSYESILRSAIFQLAARDTIKNIITTWLSPKLRKDVEVSELERLFGRCTAELERVYLVVDGLDECPDDGDQRSDLLEGLLSLASMPRVRCLTFSRPYPDIERVLHDGAFVSYTISGADINKDIACWLDNRLAKAKDKYKPACQTLIKESLVQKASGMFQWATCLYRLVDRSQAPSLATVRLTLQQLPKDLYTTYDKILENMLHDQSIAIKALWWLAFANRPLMLHELTDACIIDPTAAPYLDDDRRPSIDGLRAVIAPLTRVVTIKPLLSPSITGWNSYAMTLVPSISRAKVGYRSPVRKLGSTHINRVEKDEGGFGTPLIAAASHGYDETVAILLAMGAKVDQVAGKYGSALQIAAVKGHKEVVRMLIDHGATIDLVAPDSRYGCALVAACANDNVDIVELLLAKGANPNIQTTDGQSALHELCCRANTNLMTRLLLSGADPHIQSSTFGPPAYEAIRRAQKSSLELLTSQGYRFSSQHPGLGTALQHAVACSCDVGIIELLIANGASLDERVGTRLCPLLLALHKEDLTTATLLITKGAETRISDDDGATVSTLVAALGNTELSAALNGAISRHNAAQDDRSGSIIHVA</sequence>
<dbReference type="SUPFAM" id="SSF52540">
    <property type="entry name" value="P-loop containing nucleoside triphosphate hydrolases"/>
    <property type="match status" value="1"/>
</dbReference>
<keyword evidence="2" id="KW-0040">ANK repeat</keyword>
<feature type="repeat" description="ANK" evidence="2">
    <location>
        <begin position="710"/>
        <end position="742"/>
    </location>
</feature>
<dbReference type="PROSITE" id="PS50088">
    <property type="entry name" value="ANK_REPEAT"/>
    <property type="match status" value="3"/>
</dbReference>
<dbReference type="InterPro" id="IPR007111">
    <property type="entry name" value="NACHT_NTPase"/>
</dbReference>
<reference evidence="4 5" key="1">
    <citation type="journal article" date="2016" name="Sci. Rep.">
        <title>Peltaster fructicola genome reveals evolution from an invasive phytopathogen to an ectophytic parasite.</title>
        <authorList>
            <person name="Xu C."/>
            <person name="Chen H."/>
            <person name="Gleason M.L."/>
            <person name="Xu J.R."/>
            <person name="Liu H."/>
            <person name="Zhang R."/>
            <person name="Sun G."/>
        </authorList>
    </citation>
    <scope>NUCLEOTIDE SEQUENCE [LARGE SCALE GENOMIC DNA]</scope>
    <source>
        <strain evidence="4 5">LNHT1506</strain>
    </source>
</reference>
<protein>
    <recommendedName>
        <fullName evidence="3">NACHT domain-containing protein</fullName>
    </recommendedName>
</protein>
<feature type="domain" description="NACHT" evidence="3">
    <location>
        <begin position="249"/>
        <end position="390"/>
    </location>
</feature>
<accession>A0A6H0XKY7</accession>
<dbReference type="InterPro" id="IPR002110">
    <property type="entry name" value="Ankyrin_rpt"/>
</dbReference>
<keyword evidence="1" id="KW-0677">Repeat</keyword>
<dbReference type="InterPro" id="IPR056884">
    <property type="entry name" value="NPHP3-like_N"/>
</dbReference>
<organism evidence="4 5">
    <name type="scientific">Peltaster fructicola</name>
    <dbReference type="NCBI Taxonomy" id="286661"/>
    <lineage>
        <taxon>Eukaryota</taxon>
        <taxon>Fungi</taxon>
        <taxon>Dikarya</taxon>
        <taxon>Ascomycota</taxon>
        <taxon>Pezizomycotina</taxon>
        <taxon>Dothideomycetes</taxon>
        <taxon>Dothideomycetes incertae sedis</taxon>
        <taxon>Peltaster</taxon>
    </lineage>
</organism>
<dbReference type="PROSITE" id="PS50837">
    <property type="entry name" value="NACHT"/>
    <property type="match status" value="1"/>
</dbReference>
<gene>
    <name evidence="4" type="ORF">AMS68_000806</name>
</gene>
<dbReference type="PANTHER" id="PTHR10039:SF16">
    <property type="entry name" value="GPI INOSITOL-DEACYLASE"/>
    <property type="match status" value="1"/>
</dbReference>
<dbReference type="EMBL" id="CP051139">
    <property type="protein sequence ID" value="QIW95288.1"/>
    <property type="molecule type" value="Genomic_DNA"/>
</dbReference>
<proteinExistence type="predicted"/>
<evidence type="ECO:0000313" key="4">
    <source>
        <dbReference type="EMBL" id="QIW95288.1"/>
    </source>
</evidence>
<dbReference type="Proteomes" id="UP000503462">
    <property type="component" value="Chromosome 1"/>
</dbReference>
<dbReference type="OrthoDB" id="3775140at2759"/>
<feature type="repeat" description="ANK" evidence="2">
    <location>
        <begin position="681"/>
        <end position="709"/>
    </location>
</feature>
<evidence type="ECO:0000313" key="5">
    <source>
        <dbReference type="Proteomes" id="UP000503462"/>
    </source>
</evidence>
<dbReference type="PANTHER" id="PTHR10039">
    <property type="entry name" value="AMELOGENIN"/>
    <property type="match status" value="1"/>
</dbReference>
<evidence type="ECO:0000256" key="1">
    <source>
        <dbReference type="ARBA" id="ARBA00022737"/>
    </source>
</evidence>
<dbReference type="InterPro" id="IPR036770">
    <property type="entry name" value="Ankyrin_rpt-contain_sf"/>
</dbReference>
<dbReference type="Pfam" id="PF12796">
    <property type="entry name" value="Ank_2"/>
    <property type="match status" value="2"/>
</dbReference>
<dbReference type="SUPFAM" id="SSF48403">
    <property type="entry name" value="Ankyrin repeat"/>
    <property type="match status" value="1"/>
</dbReference>
<dbReference type="Gene3D" id="3.40.50.300">
    <property type="entry name" value="P-loop containing nucleotide triphosphate hydrolases"/>
    <property type="match status" value="1"/>
</dbReference>
<dbReference type="Gene3D" id="1.25.40.20">
    <property type="entry name" value="Ankyrin repeat-containing domain"/>
    <property type="match status" value="2"/>
</dbReference>
<name>A0A6H0XKY7_9PEZI</name>
<dbReference type="SMART" id="SM00248">
    <property type="entry name" value="ANK"/>
    <property type="match status" value="5"/>
</dbReference>
<dbReference type="Pfam" id="PF24883">
    <property type="entry name" value="NPHP3_N"/>
    <property type="match status" value="1"/>
</dbReference>
<dbReference type="PROSITE" id="PS50297">
    <property type="entry name" value="ANK_REP_REGION"/>
    <property type="match status" value="1"/>
</dbReference>